<reference evidence="2 3" key="1">
    <citation type="submission" date="2023-10" db="EMBL/GenBank/DDBJ databases">
        <title>Hymenobacter endophyticus sp. nov., an isolate from the leaf tissues of wheat.</title>
        <authorList>
            <person name="Dai Y."/>
        </authorList>
    </citation>
    <scope>NUCLEOTIDE SEQUENCE [LARGE SCALE GENOMIC DNA]</scope>
    <source>
        <strain evidence="2 3">ZK17L-C2</strain>
    </source>
</reference>
<keyword evidence="3" id="KW-1185">Reference proteome</keyword>
<dbReference type="Pfam" id="PF01551">
    <property type="entry name" value="Peptidase_M23"/>
    <property type="match status" value="1"/>
</dbReference>
<comment type="caution">
    <text evidence="2">The sequence shown here is derived from an EMBL/GenBank/DDBJ whole genome shotgun (WGS) entry which is preliminary data.</text>
</comment>
<dbReference type="InterPro" id="IPR011055">
    <property type="entry name" value="Dup_hybrid_motif"/>
</dbReference>
<dbReference type="PANTHER" id="PTHR21666">
    <property type="entry name" value="PEPTIDASE-RELATED"/>
    <property type="match status" value="1"/>
</dbReference>
<proteinExistence type="predicted"/>
<name>A0ABU3TF93_9BACT</name>
<accession>A0ABU3TF93</accession>
<dbReference type="InterPro" id="IPR016047">
    <property type="entry name" value="M23ase_b-sheet_dom"/>
</dbReference>
<evidence type="ECO:0000313" key="3">
    <source>
        <dbReference type="Proteomes" id="UP001250698"/>
    </source>
</evidence>
<dbReference type="RefSeq" id="WP_315997541.1">
    <property type="nucleotide sequence ID" value="NZ_JAWDJT010000003.1"/>
</dbReference>
<dbReference type="PANTHER" id="PTHR21666:SF270">
    <property type="entry name" value="MUREIN HYDROLASE ACTIVATOR ENVC"/>
    <property type="match status" value="1"/>
</dbReference>
<sequence length="247" mass="26928">MKIAWVAAASSLLLLAHTPGSGQVRPYKIYQVKHEDGRVFIVGENYGPVPFSVILRVKLVSMRSSVPLPARVALPPDAAPHVLVTLTPEKADFSYRYSTQGDVGVYTGQVPDSLRNCPLPFQAAADTIRPREKAPHQYAFALPNGTPIVAVRAGTVAYVRQDQKNARSNEKGNTVFIYHSDGTYGSYSNLAQHGATVQVGQAVQPGQVIGRFGGNKYETNFWFTLVYLTPTGVAGSPILFQRRETQP</sequence>
<evidence type="ECO:0000313" key="2">
    <source>
        <dbReference type="EMBL" id="MDU0370052.1"/>
    </source>
</evidence>
<dbReference type="Gene3D" id="2.70.70.10">
    <property type="entry name" value="Glucose Permease (Domain IIA)"/>
    <property type="match status" value="1"/>
</dbReference>
<dbReference type="SUPFAM" id="SSF51261">
    <property type="entry name" value="Duplicated hybrid motif"/>
    <property type="match status" value="1"/>
</dbReference>
<evidence type="ECO:0000259" key="1">
    <source>
        <dbReference type="Pfam" id="PF01551"/>
    </source>
</evidence>
<dbReference type="EMBL" id="JAWDJT010000003">
    <property type="protein sequence ID" value="MDU0370052.1"/>
    <property type="molecule type" value="Genomic_DNA"/>
</dbReference>
<protein>
    <submittedName>
        <fullName evidence="2">M23 family metallopeptidase</fullName>
        <ecNumber evidence="2">3.4.-.-</ecNumber>
    </submittedName>
</protein>
<dbReference type="InterPro" id="IPR050570">
    <property type="entry name" value="Cell_wall_metabolism_enzyme"/>
</dbReference>
<keyword evidence="2" id="KW-0378">Hydrolase</keyword>
<organism evidence="2 3">
    <name type="scientific">Hymenobacter endophyticus</name>
    <dbReference type="NCBI Taxonomy" id="3076335"/>
    <lineage>
        <taxon>Bacteria</taxon>
        <taxon>Pseudomonadati</taxon>
        <taxon>Bacteroidota</taxon>
        <taxon>Cytophagia</taxon>
        <taxon>Cytophagales</taxon>
        <taxon>Hymenobacteraceae</taxon>
        <taxon>Hymenobacter</taxon>
    </lineage>
</organism>
<dbReference type="EC" id="3.4.-.-" evidence="2"/>
<dbReference type="CDD" id="cd12797">
    <property type="entry name" value="M23_peptidase"/>
    <property type="match status" value="1"/>
</dbReference>
<feature type="domain" description="M23ase beta-sheet core" evidence="1">
    <location>
        <begin position="140"/>
        <end position="219"/>
    </location>
</feature>
<dbReference type="Proteomes" id="UP001250698">
    <property type="component" value="Unassembled WGS sequence"/>
</dbReference>
<dbReference type="GO" id="GO:0016787">
    <property type="term" value="F:hydrolase activity"/>
    <property type="evidence" value="ECO:0007669"/>
    <property type="project" value="UniProtKB-KW"/>
</dbReference>
<gene>
    <name evidence="2" type="ORF">ROI90_06570</name>
</gene>